<reference evidence="2" key="1">
    <citation type="submission" date="2017-04" db="EMBL/GenBank/DDBJ databases">
        <authorList>
            <person name="Varghese N."/>
            <person name="Submissions S."/>
        </authorList>
    </citation>
    <scope>NUCLEOTIDE SEQUENCE [LARGE SCALE GENOMIC DNA]</scope>
    <source>
        <strain evidence="2">RKEM611</strain>
    </source>
</reference>
<dbReference type="EMBL" id="FWZT01000006">
    <property type="protein sequence ID" value="SMF17746.1"/>
    <property type="molecule type" value="Genomic_DNA"/>
</dbReference>
<protein>
    <submittedName>
        <fullName evidence="1">Uncharacterized protein</fullName>
    </submittedName>
</protein>
<gene>
    <name evidence="1" type="ORF">SAMN06296036_106139</name>
</gene>
<dbReference type="Proteomes" id="UP000192907">
    <property type="component" value="Unassembled WGS sequence"/>
</dbReference>
<organism evidence="1 2">
    <name type="scientific">Pseudobacteriovorax antillogorgiicola</name>
    <dbReference type="NCBI Taxonomy" id="1513793"/>
    <lineage>
        <taxon>Bacteria</taxon>
        <taxon>Pseudomonadati</taxon>
        <taxon>Bdellovibrionota</taxon>
        <taxon>Oligoflexia</taxon>
        <taxon>Oligoflexales</taxon>
        <taxon>Pseudobacteriovoracaceae</taxon>
        <taxon>Pseudobacteriovorax</taxon>
    </lineage>
</organism>
<name>A0A1Y6BP36_9BACT</name>
<accession>A0A1Y6BP36</accession>
<evidence type="ECO:0000313" key="1">
    <source>
        <dbReference type="EMBL" id="SMF17746.1"/>
    </source>
</evidence>
<dbReference type="AlphaFoldDB" id="A0A1Y6BP36"/>
<dbReference type="RefSeq" id="WP_132317873.1">
    <property type="nucleotide sequence ID" value="NZ_FWZT01000006.1"/>
</dbReference>
<proteinExistence type="predicted"/>
<keyword evidence="2" id="KW-1185">Reference proteome</keyword>
<sequence length="95" mass="11035">MQILSHDQVEELWSEIKDGRHYKIVALPQSSEEKESDLKFQHDLRGALRTFRFIAQKAIPDDENAVNQKKRAMVDQYIKDLQALLAFYEALGDDS</sequence>
<dbReference type="STRING" id="1513793.SAMN06296036_106139"/>
<evidence type="ECO:0000313" key="2">
    <source>
        <dbReference type="Proteomes" id="UP000192907"/>
    </source>
</evidence>